<keyword evidence="2" id="KW-1133">Transmembrane helix</keyword>
<organism evidence="3 4">
    <name type="scientific">Candida albicans</name>
    <name type="common">Yeast</name>
    <dbReference type="NCBI Taxonomy" id="5476"/>
    <lineage>
        <taxon>Eukaryota</taxon>
        <taxon>Fungi</taxon>
        <taxon>Dikarya</taxon>
        <taxon>Ascomycota</taxon>
        <taxon>Saccharomycotina</taxon>
        <taxon>Pichiomycetes</taxon>
        <taxon>Debaryomycetaceae</taxon>
        <taxon>Candida/Lodderomyces clade</taxon>
        <taxon>Candida</taxon>
    </lineage>
</organism>
<evidence type="ECO:0000256" key="2">
    <source>
        <dbReference type="SAM" id="Phobius"/>
    </source>
</evidence>
<feature type="compositionally biased region" description="Polar residues" evidence="1">
    <location>
        <begin position="561"/>
        <end position="572"/>
    </location>
</feature>
<gene>
    <name evidence="3" type="ORF">FOB64_003687</name>
</gene>
<feature type="region of interest" description="Disordered" evidence="1">
    <location>
        <begin position="57"/>
        <end position="77"/>
    </location>
</feature>
<name>A0A8H6F2F2_CANAX</name>
<dbReference type="EMBL" id="JABWAD010000050">
    <property type="protein sequence ID" value="KAF6068835.1"/>
    <property type="molecule type" value="Genomic_DNA"/>
</dbReference>
<comment type="caution">
    <text evidence="3">The sequence shown here is derived from an EMBL/GenBank/DDBJ whole genome shotgun (WGS) entry which is preliminary data.</text>
</comment>
<reference evidence="3 4" key="1">
    <citation type="submission" date="2020-03" db="EMBL/GenBank/DDBJ databases">
        <title>FDA dAtabase for Regulatory Grade micrObial Sequences (FDA-ARGOS): Supporting development and validation of Infectious Disease Dx tests.</title>
        <authorList>
            <person name="Campos J."/>
            <person name="Goldberg B."/>
            <person name="Tallon L."/>
            <person name="Sadzewicz L."/>
            <person name="Vavikolanu K."/>
            <person name="Mehta A."/>
            <person name="Aluvathingal J."/>
            <person name="Nadendla S."/>
            <person name="Nandy P."/>
            <person name="Geyer C."/>
            <person name="Yan Y."/>
            <person name="Sichtig H."/>
        </authorList>
    </citation>
    <scope>NUCLEOTIDE SEQUENCE [LARGE SCALE GENOMIC DNA]</scope>
    <source>
        <strain evidence="3 4">FDAARGOS_656</strain>
    </source>
</reference>
<evidence type="ECO:0000313" key="3">
    <source>
        <dbReference type="EMBL" id="KAF6068835.1"/>
    </source>
</evidence>
<proteinExistence type="predicted"/>
<protein>
    <submittedName>
        <fullName evidence="3">Uncharacterized protein</fullName>
    </submittedName>
</protein>
<feature type="transmembrane region" description="Helical" evidence="2">
    <location>
        <begin position="7"/>
        <end position="25"/>
    </location>
</feature>
<dbReference type="AlphaFoldDB" id="A0A8H6F2F2"/>
<keyword evidence="2" id="KW-0472">Membrane</keyword>
<feature type="region of interest" description="Disordered" evidence="1">
    <location>
        <begin position="543"/>
        <end position="572"/>
    </location>
</feature>
<evidence type="ECO:0000313" key="4">
    <source>
        <dbReference type="Proteomes" id="UP000536275"/>
    </source>
</evidence>
<evidence type="ECO:0000256" key="1">
    <source>
        <dbReference type="SAM" id="MobiDB-lite"/>
    </source>
</evidence>
<dbReference type="Proteomes" id="UP000536275">
    <property type="component" value="Unassembled WGS sequence"/>
</dbReference>
<keyword evidence="2" id="KW-0812">Transmembrane</keyword>
<accession>A0A8H6F2F2</accession>
<sequence length="822" mass="94669">MSTIKYTLRFVIWLIIYVIPTVSLFNNTRIESAEDSSFLQQIAEFAKWEEQNLYQRPADPPKLSLQSKNSKKTESSNSSFTLPIVKQFFNSSNLVNTSIFEQMSRFRGDKKAPHWTVSTGVFADKSKEWKEEEEECFVPIKEIPQRRPKKYRPRKKYVRPAPPPQPQKWAIPNYWSFSSEEDSFSDWWSSDCSESDWSSDDGGKLWFLGMNVAQGEPETKRISIIPSKKLVTRVSEQFYNTYRSSSPNNVMKKRNLDDSDDKYFGFDYEIQPCITNNLSRNHVTFNVLNSRSAKIKMLNSIITRPVNINNQQDLQDLTFFSQVVLSTPNWDQTLTKYKRKKRDYNDDSLASMDTRNLDNNTFLMQGGKATSPKWHVGAGVYLNKERFSDTKKTYVKYESDYCSEEDYSSDEGGRKRKWFKPFSIDLNETKDISIIPSSRILSVDTEGNFVNHNKITNLMLGYHSENVQKDTFESCGNFKAMFSTTSIVLWFTILLPVTLPVSIDNRDLLLKRHVEPNDIQFFNQGVRSSLSYIYQKRDVSDSDNEQVLRKSKKKKKTTSTGTPGNENTTDFASAQEFEKWEGDREGWQISAGLYFDKAIASDSCDSDSEDEGRKKFWIFTDDAPVDNENLIVSSEDKLELNYISSGKNLEGLTKVIRKAKGNSTTYNQSKIKFNVDAQGEDQFESGFEKKGKLKPKWELNAGVYLEKKVNKKLLKKSKKKNSKKFGILTKDNGDAERILIPAELMVSRATPGTHNLFSQNSSNYPFQLTKINVTSIRKAPVLSTSIAHEVSDINHGIVEFSIASKLFDKFWNQIFWAFLYIL</sequence>